<proteinExistence type="predicted"/>
<dbReference type="EMBL" id="FQVL01000008">
    <property type="protein sequence ID" value="SHF14548.1"/>
    <property type="molecule type" value="Genomic_DNA"/>
</dbReference>
<dbReference type="Gene3D" id="1.10.1790.10">
    <property type="entry name" value="PRD domain"/>
    <property type="match status" value="1"/>
</dbReference>
<dbReference type="SUPFAM" id="SSF63520">
    <property type="entry name" value="PTS-regulatory domain, PRD"/>
    <property type="match status" value="1"/>
</dbReference>
<name>A0A1M4Z9D3_9BACL</name>
<accession>A0A1M4Z9D3</accession>
<dbReference type="GO" id="GO:0006355">
    <property type="term" value="P:regulation of DNA-templated transcription"/>
    <property type="evidence" value="ECO:0007669"/>
    <property type="project" value="InterPro"/>
</dbReference>
<evidence type="ECO:0000259" key="1">
    <source>
        <dbReference type="PROSITE" id="PS51372"/>
    </source>
</evidence>
<dbReference type="Proteomes" id="UP000184476">
    <property type="component" value="Unassembled WGS sequence"/>
</dbReference>
<dbReference type="InterPro" id="IPR036634">
    <property type="entry name" value="PRD_sf"/>
</dbReference>
<evidence type="ECO:0000313" key="3">
    <source>
        <dbReference type="Proteomes" id="UP000184476"/>
    </source>
</evidence>
<evidence type="ECO:0000313" key="2">
    <source>
        <dbReference type="EMBL" id="SHF14548.1"/>
    </source>
</evidence>
<dbReference type="Pfam" id="PF00874">
    <property type="entry name" value="PRD"/>
    <property type="match status" value="1"/>
</dbReference>
<dbReference type="PROSITE" id="PS51372">
    <property type="entry name" value="PRD_2"/>
    <property type="match status" value="1"/>
</dbReference>
<keyword evidence="3" id="KW-1185">Reference proteome</keyword>
<sequence length="122" mass="13827">MKYANDRLAFLLKQEVITPLAYDITLQIIQQLQINTPSRHEAAEMMLTHLAMVVTRIEQNEALPLPAPGIEEEVKSSPYYSQAKEMFEAIQANLPYVLPTQEHGFIMAHLANYLAQVDTKEG</sequence>
<dbReference type="AlphaFoldDB" id="A0A1M4Z9D3"/>
<protein>
    <submittedName>
        <fullName evidence="2">PRD domain-containing protein</fullName>
    </submittedName>
</protein>
<feature type="domain" description="PRD" evidence="1">
    <location>
        <begin position="12"/>
        <end position="120"/>
    </location>
</feature>
<reference evidence="2 3" key="1">
    <citation type="submission" date="2016-11" db="EMBL/GenBank/DDBJ databases">
        <authorList>
            <person name="Jaros S."/>
            <person name="Januszkiewicz K."/>
            <person name="Wedrychowicz H."/>
        </authorList>
    </citation>
    <scope>NUCLEOTIDE SEQUENCE [LARGE SCALE GENOMIC DNA]</scope>
    <source>
        <strain evidence="2 3">DSM 44666</strain>
    </source>
</reference>
<organism evidence="2 3">
    <name type="scientific">Seinonella peptonophila</name>
    <dbReference type="NCBI Taxonomy" id="112248"/>
    <lineage>
        <taxon>Bacteria</taxon>
        <taxon>Bacillati</taxon>
        <taxon>Bacillota</taxon>
        <taxon>Bacilli</taxon>
        <taxon>Bacillales</taxon>
        <taxon>Thermoactinomycetaceae</taxon>
        <taxon>Seinonella</taxon>
    </lineage>
</organism>
<dbReference type="STRING" id="112248.SAMN05444392_108113"/>
<dbReference type="InterPro" id="IPR011608">
    <property type="entry name" value="PRD"/>
</dbReference>
<gene>
    <name evidence="2" type="ORF">SAMN05444392_108113</name>
</gene>
<dbReference type="RefSeq" id="WP_073155354.1">
    <property type="nucleotide sequence ID" value="NZ_FQVL01000008.1"/>
</dbReference>